<feature type="transmembrane region" description="Helical" evidence="1">
    <location>
        <begin position="36"/>
        <end position="56"/>
    </location>
</feature>
<dbReference type="RefSeq" id="WP_070318541.1">
    <property type="nucleotide sequence ID" value="NZ_JAUSVM010000001.1"/>
</dbReference>
<feature type="transmembrane region" description="Helical" evidence="1">
    <location>
        <begin position="257"/>
        <end position="279"/>
    </location>
</feature>
<feature type="transmembrane region" description="Helical" evidence="1">
    <location>
        <begin position="112"/>
        <end position="140"/>
    </location>
</feature>
<sequence>MSAAVAAPGVRSDARRGPTFPRVVASEWTKLVSLRAPWWTGGVTVVVAGVITYLSAQASSVDLGFDPVDSLGTGLALAQVGALVLGVLAGAGEFRTGAARTTFTAVPRRWPVVAAQALVTAAFAAVVAVLSVAASVVGILPPAARRGIEVDLWAGETPGVMLGMGLFVVGLTLLGLAIGVLLRRTVPAMVTTLVVALVLPVLLTMVGPPPLPADPAVLEPVAQVTVGGTLMVLSPGGAAQLMTFPASSGPMEGGPDIGPVGGGLVLAAWVLVLLVAAALRLRLRDVR</sequence>
<gene>
    <name evidence="2" type="ORF">JO380_001379</name>
</gene>
<keyword evidence="3" id="KW-1185">Reference proteome</keyword>
<evidence type="ECO:0000313" key="3">
    <source>
        <dbReference type="Proteomes" id="UP001240250"/>
    </source>
</evidence>
<feature type="transmembrane region" description="Helical" evidence="1">
    <location>
        <begin position="71"/>
        <end position="91"/>
    </location>
</feature>
<keyword evidence="1" id="KW-0812">Transmembrane</keyword>
<keyword evidence="1" id="KW-1133">Transmembrane helix</keyword>
<reference evidence="2 3" key="1">
    <citation type="submission" date="2023-07" db="EMBL/GenBank/DDBJ databases">
        <title>Sequencing the genomes of 1000 actinobacteria strains.</title>
        <authorList>
            <person name="Klenk H.-P."/>
        </authorList>
    </citation>
    <scope>NUCLEOTIDE SEQUENCE [LARGE SCALE GENOMIC DNA]</scope>
    <source>
        <strain evidence="2 3">DSM 14785</strain>
    </source>
</reference>
<evidence type="ECO:0000313" key="2">
    <source>
        <dbReference type="EMBL" id="MDQ0424998.1"/>
    </source>
</evidence>
<keyword evidence="1" id="KW-0472">Membrane</keyword>
<feature type="transmembrane region" description="Helical" evidence="1">
    <location>
        <begin position="189"/>
        <end position="207"/>
    </location>
</feature>
<proteinExistence type="predicted"/>
<dbReference type="EMBL" id="JAUSVM010000001">
    <property type="protein sequence ID" value="MDQ0424998.1"/>
    <property type="molecule type" value="Genomic_DNA"/>
</dbReference>
<protein>
    <submittedName>
        <fullName evidence="2">ABC-2 type transport system permease protein</fullName>
    </submittedName>
</protein>
<organism evidence="2 3">
    <name type="scientific">Cellulomonas iranensis</name>
    <dbReference type="NCBI Taxonomy" id="76862"/>
    <lineage>
        <taxon>Bacteria</taxon>
        <taxon>Bacillati</taxon>
        <taxon>Actinomycetota</taxon>
        <taxon>Actinomycetes</taxon>
        <taxon>Micrococcales</taxon>
        <taxon>Cellulomonadaceae</taxon>
        <taxon>Cellulomonas</taxon>
    </lineage>
</organism>
<evidence type="ECO:0000256" key="1">
    <source>
        <dbReference type="SAM" id="Phobius"/>
    </source>
</evidence>
<accession>A0ABU0GI04</accession>
<comment type="caution">
    <text evidence="2">The sequence shown here is derived from an EMBL/GenBank/DDBJ whole genome shotgun (WGS) entry which is preliminary data.</text>
</comment>
<feature type="transmembrane region" description="Helical" evidence="1">
    <location>
        <begin position="160"/>
        <end position="182"/>
    </location>
</feature>
<dbReference type="Proteomes" id="UP001240250">
    <property type="component" value="Unassembled WGS sequence"/>
</dbReference>
<name>A0ABU0GI04_9CELL</name>